<evidence type="ECO:0000256" key="2">
    <source>
        <dbReference type="ARBA" id="ARBA00004496"/>
    </source>
</evidence>
<comment type="subcellular location">
    <subcellularLocation>
        <location evidence="2">Cytoplasm</location>
    </subcellularLocation>
    <subcellularLocation>
        <location evidence="1">Nucleus</location>
    </subcellularLocation>
</comment>
<keyword evidence="4" id="KW-0677">Repeat</keyword>
<evidence type="ECO:0000256" key="4">
    <source>
        <dbReference type="ARBA" id="ARBA00022737"/>
    </source>
</evidence>
<evidence type="ECO:0000313" key="6">
    <source>
        <dbReference type="Proteomes" id="UP000695022"/>
    </source>
</evidence>
<dbReference type="InterPro" id="IPR016024">
    <property type="entry name" value="ARM-type_fold"/>
</dbReference>
<dbReference type="InterPro" id="IPR038739">
    <property type="entry name" value="ARMC8/Vid28"/>
</dbReference>
<keyword evidence="5" id="KW-0539">Nucleus</keyword>
<feature type="non-terminal residue" evidence="7">
    <location>
        <position position="323"/>
    </location>
</feature>
<dbReference type="GeneID" id="106819208"/>
<dbReference type="Gene3D" id="1.25.10.10">
    <property type="entry name" value="Leucine-rich Repeat Variant"/>
    <property type="match status" value="2"/>
</dbReference>
<evidence type="ECO:0000313" key="7">
    <source>
        <dbReference type="RefSeq" id="XP_014679339.1"/>
    </source>
</evidence>
<dbReference type="PANTHER" id="PTHR15651">
    <property type="entry name" value="ARMADILLO REPEAT-CONTAINING PROTEIN 8"/>
    <property type="match status" value="1"/>
</dbReference>
<keyword evidence="6" id="KW-1185">Reference proteome</keyword>
<keyword evidence="3" id="KW-0963">Cytoplasm</keyword>
<name>A0ABM1F4G8_PRICU</name>
<dbReference type="Proteomes" id="UP000695022">
    <property type="component" value="Unplaced"/>
</dbReference>
<evidence type="ECO:0000256" key="5">
    <source>
        <dbReference type="ARBA" id="ARBA00023242"/>
    </source>
</evidence>
<evidence type="ECO:0000256" key="1">
    <source>
        <dbReference type="ARBA" id="ARBA00004123"/>
    </source>
</evidence>
<organism evidence="6 7">
    <name type="scientific">Priapulus caudatus</name>
    <name type="common">Priapulid worm</name>
    <dbReference type="NCBI Taxonomy" id="37621"/>
    <lineage>
        <taxon>Eukaryota</taxon>
        <taxon>Metazoa</taxon>
        <taxon>Ecdysozoa</taxon>
        <taxon>Scalidophora</taxon>
        <taxon>Priapulida</taxon>
        <taxon>Priapulimorpha</taxon>
        <taxon>Priapulimorphida</taxon>
        <taxon>Priapulidae</taxon>
        <taxon>Priapulus</taxon>
    </lineage>
</organism>
<sequence length="323" mass="36335">MHMEHDGNRPYMDKLFSQDQALCYEALVELKNSVIGSNKQKSNVILQGVVPRLMQFLLEDSTGIEFRLWHPNQQYVEACVRCLRSILMSPISPANVVYQDETIVPHMIALLPRSSTTKECVTSILADCCRTVDHQTILCNSGAIQVMAPLLQEDNYRVQMPTLKCYAAMCYQNPHVSQLITDAYYNGRYVTDSIVVLLSRDKTLHMQMAAAKCAMLINMAFQAEQKVKSSILVTLGTDQLFRLLADADVNVLMKTLGLLRNLLTTKPALCILANIADGNSAKEFVMSNEDVLKKITSYMMHSNVKLQIAATFCISNLIWNEEE</sequence>
<dbReference type="RefSeq" id="XP_014679339.1">
    <property type="nucleotide sequence ID" value="XM_014823853.1"/>
</dbReference>
<accession>A0ABM1F4G8</accession>
<dbReference type="SUPFAM" id="SSF48371">
    <property type="entry name" value="ARM repeat"/>
    <property type="match status" value="1"/>
</dbReference>
<evidence type="ECO:0000256" key="3">
    <source>
        <dbReference type="ARBA" id="ARBA00022490"/>
    </source>
</evidence>
<reference evidence="7" key="1">
    <citation type="submission" date="2025-08" db="UniProtKB">
        <authorList>
            <consortium name="RefSeq"/>
        </authorList>
    </citation>
    <scope>IDENTIFICATION</scope>
</reference>
<dbReference type="InterPro" id="IPR011989">
    <property type="entry name" value="ARM-like"/>
</dbReference>
<protein>
    <submittedName>
        <fullName evidence="7">Armadillo repeat-containing protein 8-like</fullName>
    </submittedName>
</protein>
<dbReference type="PANTHER" id="PTHR15651:SF7">
    <property type="entry name" value="ARMADILLO REPEAT-CONTAINING PROTEIN 8"/>
    <property type="match status" value="1"/>
</dbReference>
<gene>
    <name evidence="7" type="primary">LOC106819208</name>
</gene>
<proteinExistence type="predicted"/>